<dbReference type="Proteomes" id="UP000006798">
    <property type="component" value="Chromosome 1"/>
</dbReference>
<gene>
    <name evidence="2" type="ordered locus">CNE_1c13550</name>
</gene>
<dbReference type="AlphaFoldDB" id="G0ES86"/>
<dbReference type="Pfam" id="PF07484">
    <property type="entry name" value="Collar"/>
    <property type="match status" value="1"/>
</dbReference>
<dbReference type="GeneID" id="34310323"/>
<protein>
    <submittedName>
        <fullName evidence="2">Phage tail protein</fullName>
    </submittedName>
</protein>
<evidence type="ECO:0000313" key="2">
    <source>
        <dbReference type="EMBL" id="AEI76704.1"/>
    </source>
</evidence>
<dbReference type="KEGG" id="cnc:CNE_1c13550"/>
<accession>G0ES86</accession>
<name>G0ES86_CUPNN</name>
<dbReference type="SUPFAM" id="SSF88874">
    <property type="entry name" value="Receptor-binding domain of short tail fibre protein gp12"/>
    <property type="match status" value="1"/>
</dbReference>
<evidence type="ECO:0000313" key="3">
    <source>
        <dbReference type="Proteomes" id="UP000006798"/>
    </source>
</evidence>
<dbReference type="InterPro" id="IPR011083">
    <property type="entry name" value="Phage_tail_collar_dom"/>
</dbReference>
<dbReference type="InterPro" id="IPR037053">
    <property type="entry name" value="Phage_tail_collar_dom_sf"/>
</dbReference>
<dbReference type="HOGENOM" id="CLU_2011435_0_0_4"/>
<sequence>MSRTVYSDLWNEIGSTFGAGDGSTTFNLPELRGEFLRGWDDGRGVDAGRAFGSAQASQNLEHTHGNGAGSNGYWVDAPGLGVINIGGATLNINRSNTTGNSAVGTAGTEARSRNIALLACIKY</sequence>
<proteinExistence type="predicted"/>
<dbReference type="EMBL" id="CP002877">
    <property type="protein sequence ID" value="AEI76704.1"/>
    <property type="molecule type" value="Genomic_DNA"/>
</dbReference>
<evidence type="ECO:0000259" key="1">
    <source>
        <dbReference type="Pfam" id="PF07484"/>
    </source>
</evidence>
<reference evidence="2 3" key="1">
    <citation type="journal article" date="2011" name="J. Bacteriol.">
        <title>Complete genome sequence of the type strain Cupriavidus necator N-1.</title>
        <authorList>
            <person name="Poehlein A."/>
            <person name="Kusian B."/>
            <person name="Friedrich B."/>
            <person name="Daniel R."/>
            <person name="Bowien B."/>
        </authorList>
    </citation>
    <scope>NUCLEOTIDE SEQUENCE [LARGE SCALE GENOMIC DNA]</scope>
    <source>
        <strain evidence="3">ATCC 43291 / DSM 13513 / CCUG 52238 / LMG 8453 / N-1</strain>
    </source>
</reference>
<feature type="domain" description="Phage tail collar" evidence="1">
    <location>
        <begin position="2"/>
        <end position="36"/>
    </location>
</feature>
<organism evidence="2 3">
    <name type="scientific">Cupriavidus necator (strain ATCC 43291 / DSM 13513 / CCUG 52238 / LMG 8453 / N-1)</name>
    <name type="common">Ralstonia eutropha</name>
    <dbReference type="NCBI Taxonomy" id="1042878"/>
    <lineage>
        <taxon>Bacteria</taxon>
        <taxon>Pseudomonadati</taxon>
        <taxon>Pseudomonadota</taxon>
        <taxon>Betaproteobacteria</taxon>
        <taxon>Burkholderiales</taxon>
        <taxon>Burkholderiaceae</taxon>
        <taxon>Cupriavidus</taxon>
    </lineage>
</organism>
<dbReference type="Gene3D" id="3.90.1340.10">
    <property type="entry name" value="Phage tail collar domain"/>
    <property type="match status" value="1"/>
</dbReference>
<dbReference type="RefSeq" id="WP_013956348.1">
    <property type="nucleotide sequence ID" value="NC_015726.1"/>
</dbReference>